<dbReference type="EMBL" id="KZ613473">
    <property type="protein sequence ID" value="PMD24393.1"/>
    <property type="molecule type" value="Genomic_DNA"/>
</dbReference>
<accession>A0A2J6QDP6</accession>
<dbReference type="PANTHER" id="PTHR37540:SF5">
    <property type="entry name" value="TRANSCRIPTION FACTOR DOMAIN-CONTAINING PROTEIN"/>
    <property type="match status" value="1"/>
</dbReference>
<evidence type="ECO:0000313" key="1">
    <source>
        <dbReference type="EMBL" id="PMD24393.1"/>
    </source>
</evidence>
<dbReference type="AlphaFoldDB" id="A0A2J6QDP6"/>
<evidence type="ECO:0000313" key="2">
    <source>
        <dbReference type="Proteomes" id="UP000235672"/>
    </source>
</evidence>
<organism evidence="1 2">
    <name type="scientific">Hyaloscypha hepaticicola</name>
    <dbReference type="NCBI Taxonomy" id="2082293"/>
    <lineage>
        <taxon>Eukaryota</taxon>
        <taxon>Fungi</taxon>
        <taxon>Dikarya</taxon>
        <taxon>Ascomycota</taxon>
        <taxon>Pezizomycotina</taxon>
        <taxon>Leotiomycetes</taxon>
        <taxon>Helotiales</taxon>
        <taxon>Hyaloscyphaceae</taxon>
        <taxon>Hyaloscypha</taxon>
    </lineage>
</organism>
<dbReference type="PANTHER" id="PTHR37540">
    <property type="entry name" value="TRANSCRIPTION FACTOR (ACR-2), PUTATIVE-RELATED-RELATED"/>
    <property type="match status" value="1"/>
</dbReference>
<sequence length="314" mass="35380">MVNQRIAQGVHDEGTINAIVVFAQQESFEAHQEEAKKHIEGLDQLVRAAGGIHSPEFSEKTRRHLLFVDLAASMALNSKPLFPSVLDLTDLVPYFGKASPGTLFHMNSFATRLYNFTGSPLRDQAASVLWGLRSLSELVDAFKEHRDIPETASASDIQFSDRVEVLERLVHRLWYIENSATPQHVLFQTFGWTCLIHIYSKFRELPLELGMNNMLARKVKVALETCGELNVLLATFPDLFLWEMFICGRAASDRDKPFLAQQATKILMVRKLEDAKDIIAASNKFLWPERGTEAPFVTAEPAHVSREVIEIADS</sequence>
<dbReference type="Proteomes" id="UP000235672">
    <property type="component" value="Unassembled WGS sequence"/>
</dbReference>
<proteinExistence type="predicted"/>
<name>A0A2J6QDP6_9HELO</name>
<gene>
    <name evidence="1" type="ORF">NA56DRAFT_656799</name>
</gene>
<reference evidence="1 2" key="1">
    <citation type="submission" date="2016-05" db="EMBL/GenBank/DDBJ databases">
        <title>A degradative enzymes factory behind the ericoid mycorrhizal symbiosis.</title>
        <authorList>
            <consortium name="DOE Joint Genome Institute"/>
            <person name="Martino E."/>
            <person name="Morin E."/>
            <person name="Grelet G."/>
            <person name="Kuo A."/>
            <person name="Kohler A."/>
            <person name="Daghino S."/>
            <person name="Barry K."/>
            <person name="Choi C."/>
            <person name="Cichocki N."/>
            <person name="Clum A."/>
            <person name="Copeland A."/>
            <person name="Hainaut M."/>
            <person name="Haridas S."/>
            <person name="Labutti K."/>
            <person name="Lindquist E."/>
            <person name="Lipzen A."/>
            <person name="Khouja H.-R."/>
            <person name="Murat C."/>
            <person name="Ohm R."/>
            <person name="Olson A."/>
            <person name="Spatafora J."/>
            <person name="Veneault-Fourrey C."/>
            <person name="Henrissat B."/>
            <person name="Grigoriev I."/>
            <person name="Martin F."/>
            <person name="Perotto S."/>
        </authorList>
    </citation>
    <scope>NUCLEOTIDE SEQUENCE [LARGE SCALE GENOMIC DNA]</scope>
    <source>
        <strain evidence="1 2">UAMH 7357</strain>
    </source>
</reference>
<protein>
    <submittedName>
        <fullName evidence="1">Uncharacterized protein</fullName>
    </submittedName>
</protein>
<dbReference type="OrthoDB" id="4158087at2759"/>
<keyword evidence="2" id="KW-1185">Reference proteome</keyword>